<keyword evidence="1" id="KW-0813">Transport</keyword>
<evidence type="ECO:0000313" key="5">
    <source>
        <dbReference type="EMBL" id="QIP41965.1"/>
    </source>
</evidence>
<gene>
    <name evidence="5" type="ORF">G9444_4722</name>
</gene>
<dbReference type="InterPro" id="IPR003439">
    <property type="entry name" value="ABC_transporter-like_ATP-bd"/>
</dbReference>
<reference evidence="5 6" key="1">
    <citation type="submission" date="2020-03" db="EMBL/GenBank/DDBJ databases">
        <title>Screen low temperature-resistant strains for efficient degradation of petroleum hydrocarbons under the low temperature.</title>
        <authorList>
            <person name="Wang Y."/>
            <person name="Chen J."/>
        </authorList>
    </citation>
    <scope>NUCLEOTIDE SEQUENCE [LARGE SCALE GENOMIC DNA]</scope>
    <source>
        <strain evidence="5 6">KB1</strain>
    </source>
</reference>
<dbReference type="EMBL" id="CP050124">
    <property type="protein sequence ID" value="QIP41965.1"/>
    <property type="molecule type" value="Genomic_DNA"/>
</dbReference>
<dbReference type="GO" id="GO:0005886">
    <property type="term" value="C:plasma membrane"/>
    <property type="evidence" value="ECO:0007669"/>
    <property type="project" value="TreeGrafter"/>
</dbReference>
<dbReference type="Pfam" id="PF12399">
    <property type="entry name" value="BCA_ABC_TP_C"/>
    <property type="match status" value="1"/>
</dbReference>
<dbReference type="Gene3D" id="3.40.50.300">
    <property type="entry name" value="P-loop containing nucleotide triphosphate hydrolases"/>
    <property type="match status" value="1"/>
</dbReference>
<dbReference type="InterPro" id="IPR032823">
    <property type="entry name" value="BCA_ABC_TP_C"/>
</dbReference>
<dbReference type="InterPro" id="IPR003593">
    <property type="entry name" value="AAA+_ATPase"/>
</dbReference>
<protein>
    <submittedName>
        <fullName evidence="5">High-affinity branched-chain amino acid ABC transporter ATP-binding protein LivG</fullName>
    </submittedName>
</protein>
<dbReference type="FunFam" id="3.40.50.300:FF:000421">
    <property type="entry name" value="Branched-chain amino acid ABC transporter ATP-binding protein"/>
    <property type="match status" value="1"/>
</dbReference>
<evidence type="ECO:0000256" key="1">
    <source>
        <dbReference type="ARBA" id="ARBA00022448"/>
    </source>
</evidence>
<dbReference type="AlphaFoldDB" id="A0A5P3GD69"/>
<dbReference type="GO" id="GO:0005524">
    <property type="term" value="F:ATP binding"/>
    <property type="evidence" value="ECO:0007669"/>
    <property type="project" value="UniProtKB-KW"/>
</dbReference>
<sequence length="267" mass="28323">MLGNTPPAQPANDPVVLTLSDVSIEFGGVTALDDVGFDVHAGQICGLIGPNGAGKTTLFNCITRIYEPSRGVITWQGTDLLGLRPYALASAGIARTFQNLALFSGMSVFDNTMVGGSSRGRFGLASGLLGWPPARARVRELREKAWYLLERLELVDVANAPAAVLPFGTLKRVELARALMSEPSLLLLDEPAGGLTHSEVKELGELIVSLRDDFGFGALLVEHHMGLVLGISDHVVALNFGHKIAEGTPAEIQQNDAVINAYLGRAA</sequence>
<dbReference type="InterPro" id="IPR051120">
    <property type="entry name" value="ABC_AA/LPS_Transport"/>
</dbReference>
<dbReference type="SMART" id="SM00382">
    <property type="entry name" value="AAA"/>
    <property type="match status" value="1"/>
</dbReference>
<dbReference type="SUPFAM" id="SSF52540">
    <property type="entry name" value="P-loop containing nucleoside triphosphate hydrolases"/>
    <property type="match status" value="1"/>
</dbReference>
<dbReference type="PANTHER" id="PTHR45772">
    <property type="entry name" value="CONSERVED COMPONENT OF ABC TRANSPORTER FOR NATURAL AMINO ACIDS-RELATED"/>
    <property type="match status" value="1"/>
</dbReference>
<accession>A0A5P3GD69</accession>
<evidence type="ECO:0000313" key="6">
    <source>
        <dbReference type="Proteomes" id="UP000502345"/>
    </source>
</evidence>
<dbReference type="Pfam" id="PF00005">
    <property type="entry name" value="ABC_tran"/>
    <property type="match status" value="1"/>
</dbReference>
<dbReference type="GO" id="GO:0016887">
    <property type="term" value="F:ATP hydrolysis activity"/>
    <property type="evidence" value="ECO:0007669"/>
    <property type="project" value="InterPro"/>
</dbReference>
<dbReference type="RefSeq" id="WP_151098100.1">
    <property type="nucleotide sequence ID" value="NZ_CP044284.1"/>
</dbReference>
<keyword evidence="2" id="KW-0547">Nucleotide-binding</keyword>
<proteinExistence type="predicted"/>
<name>A0A5P3GD69_RHOER</name>
<dbReference type="InterPro" id="IPR027417">
    <property type="entry name" value="P-loop_NTPase"/>
</dbReference>
<organism evidence="5 6">
    <name type="scientific">Rhodococcus erythropolis</name>
    <name type="common">Arthrobacter picolinophilus</name>
    <dbReference type="NCBI Taxonomy" id="1833"/>
    <lineage>
        <taxon>Bacteria</taxon>
        <taxon>Bacillati</taxon>
        <taxon>Actinomycetota</taxon>
        <taxon>Actinomycetes</taxon>
        <taxon>Mycobacteriales</taxon>
        <taxon>Nocardiaceae</taxon>
        <taxon>Rhodococcus</taxon>
        <taxon>Rhodococcus erythropolis group</taxon>
    </lineage>
</organism>
<dbReference type="PANTHER" id="PTHR45772:SF4">
    <property type="entry name" value="ABC TRANSPORTER ATP-BINDING PROTEIN"/>
    <property type="match status" value="1"/>
</dbReference>
<evidence type="ECO:0000256" key="3">
    <source>
        <dbReference type="ARBA" id="ARBA00022840"/>
    </source>
</evidence>
<dbReference type="PROSITE" id="PS50893">
    <property type="entry name" value="ABC_TRANSPORTER_2"/>
    <property type="match status" value="1"/>
</dbReference>
<evidence type="ECO:0000259" key="4">
    <source>
        <dbReference type="PROSITE" id="PS50893"/>
    </source>
</evidence>
<dbReference type="CDD" id="cd03219">
    <property type="entry name" value="ABC_Mj1267_LivG_branched"/>
    <property type="match status" value="1"/>
</dbReference>
<evidence type="ECO:0000256" key="2">
    <source>
        <dbReference type="ARBA" id="ARBA00022741"/>
    </source>
</evidence>
<keyword evidence="3 5" id="KW-0067">ATP-binding</keyword>
<dbReference type="Proteomes" id="UP000502345">
    <property type="component" value="Chromosome"/>
</dbReference>
<feature type="domain" description="ABC transporter" evidence="4">
    <location>
        <begin position="17"/>
        <end position="265"/>
    </location>
</feature>